<proteinExistence type="predicted"/>
<name>A0AAD1Y9W4_EUPCR</name>
<evidence type="ECO:0000313" key="2">
    <source>
        <dbReference type="EMBL" id="CAI2386761.1"/>
    </source>
</evidence>
<dbReference type="Proteomes" id="UP001295684">
    <property type="component" value="Unassembled WGS sequence"/>
</dbReference>
<protein>
    <submittedName>
        <fullName evidence="2">Uncharacterized protein</fullName>
    </submittedName>
</protein>
<keyword evidence="3" id="KW-1185">Reference proteome</keyword>
<evidence type="ECO:0000313" key="3">
    <source>
        <dbReference type="Proteomes" id="UP001295684"/>
    </source>
</evidence>
<accession>A0AAD1Y9W4</accession>
<gene>
    <name evidence="2" type="ORF">ECRASSUSDP1_LOCUS28385</name>
</gene>
<feature type="region of interest" description="Disordered" evidence="1">
    <location>
        <begin position="86"/>
        <end position="121"/>
    </location>
</feature>
<dbReference type="AlphaFoldDB" id="A0AAD1Y9W4"/>
<feature type="compositionally biased region" description="Basic and acidic residues" evidence="1">
    <location>
        <begin position="663"/>
        <end position="676"/>
    </location>
</feature>
<organism evidence="2 3">
    <name type="scientific">Euplotes crassus</name>
    <dbReference type="NCBI Taxonomy" id="5936"/>
    <lineage>
        <taxon>Eukaryota</taxon>
        <taxon>Sar</taxon>
        <taxon>Alveolata</taxon>
        <taxon>Ciliophora</taxon>
        <taxon>Intramacronucleata</taxon>
        <taxon>Spirotrichea</taxon>
        <taxon>Hypotrichia</taxon>
        <taxon>Euplotida</taxon>
        <taxon>Euplotidae</taxon>
        <taxon>Moneuplotes</taxon>
    </lineage>
</organism>
<comment type="caution">
    <text evidence="2">The sequence shown here is derived from an EMBL/GenBank/DDBJ whole genome shotgun (WGS) entry which is preliminary data.</text>
</comment>
<feature type="compositionally biased region" description="Polar residues" evidence="1">
    <location>
        <begin position="623"/>
        <end position="635"/>
    </location>
</feature>
<reference evidence="2" key="1">
    <citation type="submission" date="2023-07" db="EMBL/GenBank/DDBJ databases">
        <authorList>
            <consortium name="AG Swart"/>
            <person name="Singh M."/>
            <person name="Singh A."/>
            <person name="Seah K."/>
            <person name="Emmerich C."/>
        </authorList>
    </citation>
    <scope>NUCLEOTIDE SEQUENCE</scope>
    <source>
        <strain evidence="2">DP1</strain>
    </source>
</reference>
<sequence>MNEKLFYKTSFGKQKVSLGEPTHKVRNIHCKEGPRIPDLSRRMQQLQRYHSSRQQNRLTIDQYNNHMPTETIYTPLHQYNQSLMQSTKHKVPKTARSSIQGGCKKSKKKRRSSNCSINRNNKLAQEIKKSKLKKKIKSRQSFDREPKSKSMKFFKRRIFRAWVKYVRNRRMSLSLCSTLRNEYKRRHHSSAQGFNLPNHQALSKIETQCFYPTSSQTSFRNPMPVPTSLTCRNANQSAKTPYLTHIVSKSSRPNSPQSEEALAQSIKTRCLKESSLKIAKIALKGCLKRLKRKEMADSWRIWRDFCRKCRRLRGVVKRRWRMEKIRALSIWKEGLFLANMVHAQKVMDGLPLKVEKNVLYDVGGEIQDILEKNYVYKDQGSIVYTRFDKMLRIIIDRVKEIEDGGVTNTDLFNSTRSNWFSSQISNSKSFQRKLVFESNVKKYIDKSVTPTQNDISSFIKIKAPQDRKNIKRIQTNSSRNEVAKLKVSDPVKFKNLYTPTESKNSGPLTLSSLDYLKCYEKAPHEVKKPQKPGITKNNRDITPPPMRDIETDQTISLFNTNPIPSSNGQKPTLSPSTQGILTPRDQNRPPKYQTWGSPSNCDQTTERVYAMLQLNQNLIQKYNSIRSPSTETPTDQPRRIKAADFHPSNRPPCPPRSPLTKRSMGEDKENTGRDTTELSPIDFCVEGTSGCGRIERDLRGRCG</sequence>
<evidence type="ECO:0000256" key="1">
    <source>
        <dbReference type="SAM" id="MobiDB-lite"/>
    </source>
</evidence>
<feature type="compositionally biased region" description="Polar residues" evidence="1">
    <location>
        <begin position="552"/>
        <end position="580"/>
    </location>
</feature>
<dbReference type="EMBL" id="CAMPGE010029293">
    <property type="protein sequence ID" value="CAI2386761.1"/>
    <property type="molecule type" value="Genomic_DNA"/>
</dbReference>
<feature type="region of interest" description="Disordered" evidence="1">
    <location>
        <begin position="623"/>
        <end position="679"/>
    </location>
</feature>
<feature type="region of interest" description="Disordered" evidence="1">
    <location>
        <begin position="524"/>
        <end position="600"/>
    </location>
</feature>